<comment type="caution">
    <text evidence="2">The sequence shown here is derived from an EMBL/GenBank/DDBJ whole genome shotgun (WGS) entry which is preliminary data.</text>
</comment>
<sequence>MLNKNLLKTLLLSALVSASLSVQAHRAWIVPQETVLSGENRWVSFDAAVSNDIFLANYNPGRFSDVQVINPDGSAGQVENLHTGKYRSVFDLPLTQEGTYRLFLASSGLRALWEEDGQRRMYPGRGEQYSAEGFAKAVPDNAENLSIIQSSRRMETFVTLGAPTRTALEPGQQGLELVAVTHPNDLFAGEEATFRFLMDGEAAQGADVTLIREGTRYRNAQEEITLKTNSNGEITVRWNGAGRYFLEAEYKDNKAQKPATVRSGSYVAVLEVLPD</sequence>
<dbReference type="RefSeq" id="WP_260976383.1">
    <property type="nucleotide sequence ID" value="NZ_JAOANI010000019.1"/>
</dbReference>
<keyword evidence="1" id="KW-0732">Signal</keyword>
<gene>
    <name evidence="2" type="ORF">NYR02_10815</name>
</gene>
<proteinExistence type="predicted"/>
<dbReference type="EMBL" id="JAOANI010000019">
    <property type="protein sequence ID" value="MCT7359515.1"/>
    <property type="molecule type" value="Genomic_DNA"/>
</dbReference>
<keyword evidence="3" id="KW-1185">Reference proteome</keyword>
<dbReference type="AlphaFoldDB" id="A0A9X2WG76"/>
<feature type="signal peptide" evidence="1">
    <location>
        <begin position="1"/>
        <end position="24"/>
    </location>
</feature>
<accession>A0A9X2WG76</accession>
<evidence type="ECO:0000313" key="2">
    <source>
        <dbReference type="EMBL" id="MCT7359515.1"/>
    </source>
</evidence>
<name>A0A9X2WG76_9GAMM</name>
<feature type="chain" id="PRO_5040897001" evidence="1">
    <location>
        <begin position="25"/>
        <end position="275"/>
    </location>
</feature>
<reference evidence="2" key="1">
    <citation type="journal article" date="2022" name="Front. Microbiol.">
        <title>Genome-based taxonomic rearrangement of Oceanobacter-related bacteria including the description of Thalassolituus hydrocarbonoclasticus sp. nov. and Thalassolituus pacificus sp. nov. and emended description of the genus Thalassolituus.</title>
        <authorList>
            <person name="Dong C."/>
            <person name="Wei L."/>
            <person name="Wang J."/>
            <person name="Lai Q."/>
            <person name="Huang Z."/>
            <person name="Shao Z."/>
        </authorList>
    </citation>
    <scope>NUCLEOTIDE SEQUENCE</scope>
    <source>
        <strain evidence="2">59MF3M-4</strain>
    </source>
</reference>
<reference evidence="2" key="2">
    <citation type="submission" date="2022-08" db="EMBL/GenBank/DDBJ databases">
        <authorList>
            <person name="Dong C."/>
        </authorList>
    </citation>
    <scope>NUCLEOTIDE SEQUENCE</scope>
    <source>
        <strain evidence="2">59MF3M-4</strain>
    </source>
</reference>
<protein>
    <submittedName>
        <fullName evidence="2">DUF4198 domain-containing protein</fullName>
    </submittedName>
</protein>
<evidence type="ECO:0000256" key="1">
    <source>
        <dbReference type="SAM" id="SignalP"/>
    </source>
</evidence>
<dbReference type="InterPro" id="IPR019613">
    <property type="entry name" value="DUF4198"/>
</dbReference>
<dbReference type="Proteomes" id="UP001147830">
    <property type="component" value="Unassembled WGS sequence"/>
</dbReference>
<evidence type="ECO:0000313" key="3">
    <source>
        <dbReference type="Proteomes" id="UP001147830"/>
    </source>
</evidence>
<organism evidence="2 3">
    <name type="scientific">Thalassolituus pacificus</name>
    <dbReference type="NCBI Taxonomy" id="2975440"/>
    <lineage>
        <taxon>Bacteria</taxon>
        <taxon>Pseudomonadati</taxon>
        <taxon>Pseudomonadota</taxon>
        <taxon>Gammaproteobacteria</taxon>
        <taxon>Oceanospirillales</taxon>
        <taxon>Oceanospirillaceae</taxon>
        <taxon>Thalassolituus</taxon>
    </lineage>
</organism>
<dbReference type="Pfam" id="PF10670">
    <property type="entry name" value="DUF4198"/>
    <property type="match status" value="1"/>
</dbReference>